<organism evidence="1 2">
    <name type="scientific">Entomophthora muscae</name>
    <dbReference type="NCBI Taxonomy" id="34485"/>
    <lineage>
        <taxon>Eukaryota</taxon>
        <taxon>Fungi</taxon>
        <taxon>Fungi incertae sedis</taxon>
        <taxon>Zoopagomycota</taxon>
        <taxon>Entomophthoromycotina</taxon>
        <taxon>Entomophthoromycetes</taxon>
        <taxon>Entomophthorales</taxon>
        <taxon>Entomophthoraceae</taxon>
        <taxon>Entomophthora</taxon>
    </lineage>
</organism>
<keyword evidence="2" id="KW-1185">Reference proteome</keyword>
<protein>
    <submittedName>
        <fullName evidence="1">Uncharacterized protein</fullName>
    </submittedName>
</protein>
<proteinExistence type="predicted"/>
<evidence type="ECO:0000313" key="1">
    <source>
        <dbReference type="EMBL" id="KAJ9064544.1"/>
    </source>
</evidence>
<dbReference type="Proteomes" id="UP001165960">
    <property type="component" value="Unassembled WGS sequence"/>
</dbReference>
<dbReference type="EMBL" id="QTSX02004455">
    <property type="protein sequence ID" value="KAJ9064544.1"/>
    <property type="molecule type" value="Genomic_DNA"/>
</dbReference>
<sequence length="191" mass="21451">MGPAWAQDVTCHAIAIKKYVVGANATSNSVNNLLTKHGASLERQDNYLPNLDEKISNNKDNIDKVQRLAWQESKESSNIANLNHSPVEVKHHQVVAYLHLLPIEEVTEIHNFGTLDEFGLPSEEEMPPAVCTIIPQEQLQWLTVAQQDAALALFEKYKDIFAKDDFDLGCAQNTLHHIDTDEECPIRLCPI</sequence>
<evidence type="ECO:0000313" key="2">
    <source>
        <dbReference type="Proteomes" id="UP001165960"/>
    </source>
</evidence>
<comment type="caution">
    <text evidence="1">The sequence shown here is derived from an EMBL/GenBank/DDBJ whole genome shotgun (WGS) entry which is preliminary data.</text>
</comment>
<reference evidence="1" key="1">
    <citation type="submission" date="2022-04" db="EMBL/GenBank/DDBJ databases">
        <title>Genome of the entomopathogenic fungus Entomophthora muscae.</title>
        <authorList>
            <person name="Elya C."/>
            <person name="Lovett B.R."/>
            <person name="Lee E."/>
            <person name="Macias A.M."/>
            <person name="Hajek A.E."/>
            <person name="De Bivort B.L."/>
            <person name="Kasson M.T."/>
            <person name="De Fine Licht H.H."/>
            <person name="Stajich J.E."/>
        </authorList>
    </citation>
    <scope>NUCLEOTIDE SEQUENCE</scope>
    <source>
        <strain evidence="1">Berkeley</strain>
    </source>
</reference>
<name>A0ACC2SQK7_9FUNG</name>
<accession>A0ACC2SQK7</accession>
<gene>
    <name evidence="1" type="ORF">DSO57_1029474</name>
</gene>